<keyword evidence="10" id="KW-1185">Reference proteome</keyword>
<dbReference type="Gene3D" id="3.30.565.10">
    <property type="entry name" value="Histidine kinase-like ATPase, C-terminal domain"/>
    <property type="match status" value="1"/>
</dbReference>
<evidence type="ECO:0000256" key="5">
    <source>
        <dbReference type="ARBA" id="ARBA00022777"/>
    </source>
</evidence>
<evidence type="ECO:0000256" key="3">
    <source>
        <dbReference type="ARBA" id="ARBA00022679"/>
    </source>
</evidence>
<comment type="catalytic activity">
    <reaction evidence="1">
        <text>ATP + protein L-histidine = ADP + protein N-phospho-L-histidine.</text>
        <dbReference type="EC" id="2.7.13.3"/>
    </reaction>
</comment>
<dbReference type="RefSeq" id="WP_301663440.1">
    <property type="nucleotide sequence ID" value="NZ_VCYH01000003.1"/>
</dbReference>
<accession>A0ABT8M8S8</accession>
<dbReference type="EC" id="2.7.13.3" evidence="2"/>
<gene>
    <name evidence="9" type="ORF">FGU65_05455</name>
</gene>
<evidence type="ECO:0000256" key="6">
    <source>
        <dbReference type="ARBA" id="ARBA00022840"/>
    </source>
</evidence>
<keyword evidence="4" id="KW-0547">Nucleotide-binding</keyword>
<dbReference type="InterPro" id="IPR005467">
    <property type="entry name" value="His_kinase_dom"/>
</dbReference>
<keyword evidence="6" id="KW-0067">ATP-binding</keyword>
<evidence type="ECO:0000256" key="4">
    <source>
        <dbReference type="ARBA" id="ARBA00022741"/>
    </source>
</evidence>
<protein>
    <recommendedName>
        <fullName evidence="2">histidine kinase</fullName>
        <ecNumber evidence="2">2.7.13.3</ecNumber>
    </recommendedName>
</protein>
<evidence type="ECO:0000313" key="10">
    <source>
        <dbReference type="Proteomes" id="UP001168338"/>
    </source>
</evidence>
<dbReference type="InterPro" id="IPR050980">
    <property type="entry name" value="2C_sensor_his_kinase"/>
</dbReference>
<evidence type="ECO:0000313" key="9">
    <source>
        <dbReference type="EMBL" id="MDN7024341.1"/>
    </source>
</evidence>
<dbReference type="InterPro" id="IPR003594">
    <property type="entry name" value="HATPase_dom"/>
</dbReference>
<dbReference type="PANTHER" id="PTHR44936:SF10">
    <property type="entry name" value="SENSOR PROTEIN RSTB"/>
    <property type="match status" value="1"/>
</dbReference>
<dbReference type="InterPro" id="IPR036890">
    <property type="entry name" value="HATPase_C_sf"/>
</dbReference>
<dbReference type="SMART" id="SM00387">
    <property type="entry name" value="HATPase_c"/>
    <property type="match status" value="1"/>
</dbReference>
<comment type="caution">
    <text evidence="9">The sequence shown here is derived from an EMBL/GenBank/DDBJ whole genome shotgun (WGS) entry which is preliminary data.</text>
</comment>
<feature type="transmembrane region" description="Helical" evidence="7">
    <location>
        <begin position="186"/>
        <end position="205"/>
    </location>
</feature>
<proteinExistence type="predicted"/>
<dbReference type="GO" id="GO:0016301">
    <property type="term" value="F:kinase activity"/>
    <property type="evidence" value="ECO:0007669"/>
    <property type="project" value="UniProtKB-KW"/>
</dbReference>
<dbReference type="PROSITE" id="PS50109">
    <property type="entry name" value="HIS_KIN"/>
    <property type="match status" value="1"/>
</dbReference>
<organism evidence="9 10">
    <name type="scientific">Methanoculleus frigidifontis</name>
    <dbReference type="NCBI Taxonomy" id="2584085"/>
    <lineage>
        <taxon>Archaea</taxon>
        <taxon>Methanobacteriati</taxon>
        <taxon>Methanobacteriota</taxon>
        <taxon>Stenosarchaea group</taxon>
        <taxon>Methanomicrobia</taxon>
        <taxon>Methanomicrobiales</taxon>
        <taxon>Methanomicrobiaceae</taxon>
        <taxon>Methanoculleus</taxon>
    </lineage>
</organism>
<evidence type="ECO:0000256" key="7">
    <source>
        <dbReference type="SAM" id="Phobius"/>
    </source>
</evidence>
<dbReference type="EMBL" id="VCYH01000003">
    <property type="protein sequence ID" value="MDN7024341.1"/>
    <property type="molecule type" value="Genomic_DNA"/>
</dbReference>
<keyword evidence="3" id="KW-0808">Transferase</keyword>
<dbReference type="Proteomes" id="UP001168338">
    <property type="component" value="Unassembled WGS sequence"/>
</dbReference>
<evidence type="ECO:0000259" key="8">
    <source>
        <dbReference type="PROSITE" id="PS50109"/>
    </source>
</evidence>
<sequence length="431" mass="47584">MLILFVLSVFFVFQQSEAVSQTAIASYQQTELAVVREAARGMQEYVAVQTEVLGRTDIENIEQEALRKFIEPIHLLENGDAWIYAPDHVVFDQSSDFPDIYRGKSMAEIFAIQAEQGASHFEEMTADVANVREGSGWYIWLPEKGAEIAAWTPVHVGNYSWTIGLSTPLPEILEASGAAGQSTQSLIVLAAGILLALALCSAWVVSDIKRVRAEQALQKANNKLHLLSSMTRHDTLNRIMVLGGYLELARESTENEPARTFLIKMDTELDAVRRQILFTREYQQLGILAPVWQDAGAVFENVLHEFDLSGVAVSSTAGGLLVSADPLFERVLYNLVENSLRHGGTVTRISLDVAMQPSGAVLIYEDDGVGVPEKIKEQIFRRGFGSNTGFGLFLSREILEITGITIRETGVPGEGVRFEMNLPPKGWRRGA</sequence>
<keyword evidence="7" id="KW-0472">Membrane</keyword>
<dbReference type="SUPFAM" id="SSF55874">
    <property type="entry name" value="ATPase domain of HSP90 chaperone/DNA topoisomerase II/histidine kinase"/>
    <property type="match status" value="1"/>
</dbReference>
<dbReference type="PRINTS" id="PR00344">
    <property type="entry name" value="BCTRLSENSOR"/>
</dbReference>
<dbReference type="InterPro" id="IPR004358">
    <property type="entry name" value="Sig_transdc_His_kin-like_C"/>
</dbReference>
<keyword evidence="5 9" id="KW-0418">Kinase</keyword>
<reference evidence="9" key="1">
    <citation type="submission" date="2019-05" db="EMBL/GenBank/DDBJ databases">
        <title>Methanoculleus sp. FWC-SCC1, a methanogenic archaeon isolated from deep marine cold seep.</title>
        <authorList>
            <person name="Chen Y.-W."/>
            <person name="Chen S.-C."/>
            <person name="Teng N.-H."/>
            <person name="Lai M.-C."/>
        </authorList>
    </citation>
    <scope>NUCLEOTIDE SEQUENCE</scope>
    <source>
        <strain evidence="9">FWC-SCC1</strain>
    </source>
</reference>
<name>A0ABT8M8S8_9EURY</name>
<evidence type="ECO:0000256" key="2">
    <source>
        <dbReference type="ARBA" id="ARBA00012438"/>
    </source>
</evidence>
<keyword evidence="7" id="KW-1133">Transmembrane helix</keyword>
<dbReference type="PANTHER" id="PTHR44936">
    <property type="entry name" value="SENSOR PROTEIN CREC"/>
    <property type="match status" value="1"/>
</dbReference>
<evidence type="ECO:0000256" key="1">
    <source>
        <dbReference type="ARBA" id="ARBA00000085"/>
    </source>
</evidence>
<feature type="domain" description="Histidine kinase" evidence="8">
    <location>
        <begin position="328"/>
        <end position="426"/>
    </location>
</feature>
<keyword evidence="7" id="KW-0812">Transmembrane</keyword>
<dbReference type="Pfam" id="PF02518">
    <property type="entry name" value="HATPase_c"/>
    <property type="match status" value="1"/>
</dbReference>